<reference evidence="1 2" key="1">
    <citation type="submission" date="2019-02" db="EMBL/GenBank/DDBJ databases">
        <title>Deep-cultivation of Planctomycetes and their phenomic and genomic characterization uncovers novel biology.</title>
        <authorList>
            <person name="Wiegand S."/>
            <person name="Jogler M."/>
            <person name="Boedeker C."/>
            <person name="Pinto D."/>
            <person name="Vollmers J."/>
            <person name="Rivas-Marin E."/>
            <person name="Kohn T."/>
            <person name="Peeters S.H."/>
            <person name="Heuer A."/>
            <person name="Rast P."/>
            <person name="Oberbeckmann S."/>
            <person name="Bunk B."/>
            <person name="Jeske O."/>
            <person name="Meyerdierks A."/>
            <person name="Storesund J.E."/>
            <person name="Kallscheuer N."/>
            <person name="Luecker S."/>
            <person name="Lage O.M."/>
            <person name="Pohl T."/>
            <person name="Merkel B.J."/>
            <person name="Hornburger P."/>
            <person name="Mueller R.-W."/>
            <person name="Bruemmer F."/>
            <person name="Labrenz M."/>
            <person name="Spormann A.M."/>
            <person name="Op den Camp H."/>
            <person name="Overmann J."/>
            <person name="Amann R."/>
            <person name="Jetten M.S.M."/>
            <person name="Mascher T."/>
            <person name="Medema M.H."/>
            <person name="Devos D.P."/>
            <person name="Kaster A.-K."/>
            <person name="Ovreas L."/>
            <person name="Rohde M."/>
            <person name="Galperin M.Y."/>
            <person name="Jogler C."/>
        </authorList>
    </citation>
    <scope>NUCLEOTIDE SEQUENCE [LARGE SCALE GENOMIC DNA]</scope>
    <source>
        <strain evidence="1 2">TBK1r</strain>
    </source>
</reference>
<accession>A0ABX5XGZ4</accession>
<evidence type="ECO:0000313" key="1">
    <source>
        <dbReference type="EMBL" id="QDV81254.1"/>
    </source>
</evidence>
<evidence type="ECO:0000313" key="2">
    <source>
        <dbReference type="Proteomes" id="UP000318081"/>
    </source>
</evidence>
<dbReference type="EMBL" id="CP036432">
    <property type="protein sequence ID" value="QDV81254.1"/>
    <property type="molecule type" value="Genomic_DNA"/>
</dbReference>
<dbReference type="Proteomes" id="UP000318081">
    <property type="component" value="Chromosome"/>
</dbReference>
<name>A0ABX5XGZ4_9BACT</name>
<sequence>MPRAKYIVTAEDVVHATFYISGRLQVAGFAWPESVSHDDARREFVAAADIKAKHGRAAAVNTWCETYLSTDDWKRLKLAIRKRRYRKEHHDEQQTITVSKKAHDLLSKVASRDSVTFSEALEHYLSKALNASRGRAPTRRSRNR</sequence>
<organism evidence="1 2">
    <name type="scientific">Stieleria magnilauensis</name>
    <dbReference type="NCBI Taxonomy" id="2527963"/>
    <lineage>
        <taxon>Bacteria</taxon>
        <taxon>Pseudomonadati</taxon>
        <taxon>Planctomycetota</taxon>
        <taxon>Planctomycetia</taxon>
        <taxon>Pirellulales</taxon>
        <taxon>Pirellulaceae</taxon>
        <taxon>Stieleria</taxon>
    </lineage>
</organism>
<proteinExistence type="predicted"/>
<protein>
    <submittedName>
        <fullName evidence="1">Macrodomain Ter protein</fullName>
    </submittedName>
</protein>
<gene>
    <name evidence="1" type="primary">matP</name>
    <name evidence="1" type="ORF">TBK1r_01690</name>
</gene>
<keyword evidence="2" id="KW-1185">Reference proteome</keyword>